<feature type="compositionally biased region" description="Basic and acidic residues" evidence="9">
    <location>
        <begin position="281"/>
        <end position="292"/>
    </location>
</feature>
<keyword evidence="3 7" id="KW-0694">RNA-binding</keyword>
<dbReference type="GO" id="GO:0005829">
    <property type="term" value="C:cytosol"/>
    <property type="evidence" value="ECO:0007669"/>
    <property type="project" value="UniProtKB-ARBA"/>
</dbReference>
<evidence type="ECO:0000313" key="11">
    <source>
        <dbReference type="EMBL" id="QCF25906.1"/>
    </source>
</evidence>
<dbReference type="PANTHER" id="PTHR47683:SF3">
    <property type="entry name" value="RIBOSOMAL LARGE SUBUNIT PSEUDOURIDINE SYNTHASE B"/>
    <property type="match status" value="1"/>
</dbReference>
<name>A0A4P7XG38_9ALTE</name>
<evidence type="ECO:0000256" key="3">
    <source>
        <dbReference type="ARBA" id="ARBA00022884"/>
    </source>
</evidence>
<gene>
    <name evidence="11" type="ORF">soil367_08230</name>
</gene>
<proteinExistence type="inferred from homology"/>
<dbReference type="FunFam" id="3.30.70.580:FF:000009">
    <property type="entry name" value="Pseudouridine synthase"/>
    <property type="match status" value="1"/>
</dbReference>
<evidence type="ECO:0000256" key="7">
    <source>
        <dbReference type="PROSITE-ProRule" id="PRU00182"/>
    </source>
</evidence>
<feature type="compositionally biased region" description="Basic and acidic residues" evidence="9">
    <location>
        <begin position="309"/>
        <end position="324"/>
    </location>
</feature>
<evidence type="ECO:0000313" key="12">
    <source>
        <dbReference type="Proteomes" id="UP000298049"/>
    </source>
</evidence>
<comment type="function">
    <text evidence="6">Responsible for synthesis of pseudouridine from uracil-2605 in 23S ribosomal RNA.</text>
</comment>
<reference evidence="11 12" key="1">
    <citation type="submission" date="2018-07" db="EMBL/GenBank/DDBJ databases">
        <title>Marsedoiliclastica nanhaica gen. nov. sp. nov., a novel marine hydrocarbonoclastic bacterium isolated from an in-situ enriched hydrocarbon-degrading consortium in deep-sea sediment.</title>
        <authorList>
            <person name="Dong C."/>
            <person name="Ma T."/>
            <person name="Liu R."/>
            <person name="Shao Z."/>
        </authorList>
    </citation>
    <scope>NUCLEOTIDE SEQUENCE [LARGE SCALE GENOMIC DNA]</scope>
    <source>
        <strain evidence="12">soil36-7</strain>
    </source>
</reference>
<dbReference type="Gene3D" id="3.30.70.580">
    <property type="entry name" value="Pseudouridine synthase I, catalytic domain, N-terminal subdomain"/>
    <property type="match status" value="1"/>
</dbReference>
<dbReference type="SMART" id="SM00363">
    <property type="entry name" value="S4"/>
    <property type="match status" value="1"/>
</dbReference>
<dbReference type="EC" id="5.4.99.-" evidence="8"/>
<keyword evidence="12" id="KW-1185">Reference proteome</keyword>
<dbReference type="InterPro" id="IPR006145">
    <property type="entry name" value="PsdUridine_synth_RsuA/RluA"/>
</dbReference>
<keyword evidence="4 8" id="KW-0413">Isomerase</keyword>
<feature type="domain" description="RNA-binding S4" evidence="10">
    <location>
        <begin position="31"/>
        <end position="88"/>
    </location>
</feature>
<dbReference type="KEGG" id="hmi:soil367_08230"/>
<dbReference type="PROSITE" id="PS01149">
    <property type="entry name" value="PSI_RSU"/>
    <property type="match status" value="1"/>
</dbReference>
<dbReference type="InterPro" id="IPR002942">
    <property type="entry name" value="S4_RNA-bd"/>
</dbReference>
<dbReference type="CDD" id="cd02556">
    <property type="entry name" value="PseudoU_synth_RluB"/>
    <property type="match status" value="1"/>
</dbReference>
<comment type="similarity">
    <text evidence="1 8">Belongs to the pseudouridine synthase RsuA family.</text>
</comment>
<dbReference type="NCBIfam" id="TIGR00093">
    <property type="entry name" value="pseudouridine synthase"/>
    <property type="match status" value="1"/>
</dbReference>
<dbReference type="PROSITE" id="PS50889">
    <property type="entry name" value="S4"/>
    <property type="match status" value="1"/>
</dbReference>
<dbReference type="NCBIfam" id="NF007976">
    <property type="entry name" value="PRK10700.1"/>
    <property type="match status" value="1"/>
</dbReference>
<sequence length="345" mass="38363">MSRQGKPVSRAPRSTPQNPAQASQSQRQPPERLQKVLARAGLGSRRELEALIEAGRIAINGVAADLGAKLAPGDTVEIDGKPVSLDGIFESERRVLIYNKPEGEVTTRQDPEGRPTVFDRLPKLKSQRWISVGRLDINTTGLLLFTTDGELANRLMHPSHQVDREYAVRVFGEVDEAMQQRLVEGVLLDDGMAAFSDLAPAGGSGLNRWFHVTLLEGRNREVRRLWESQGVKVSRLKRVRFGPILLPSRVSLGRWEELDQKTVDGLSAQVGLEPKALPVKAPDEKARFERQKSKAAPAAKARASARRKKPDERDSDDAPRRVSRDQLATKAPRKRRAPKPSRRQS</sequence>
<dbReference type="Proteomes" id="UP000298049">
    <property type="component" value="Chromosome"/>
</dbReference>
<dbReference type="GO" id="GO:0003723">
    <property type="term" value="F:RNA binding"/>
    <property type="evidence" value="ECO:0007669"/>
    <property type="project" value="UniProtKB-KW"/>
</dbReference>
<dbReference type="EMBL" id="CP031093">
    <property type="protein sequence ID" value="QCF25906.1"/>
    <property type="molecule type" value="Genomic_DNA"/>
</dbReference>
<dbReference type="GO" id="GO:0000455">
    <property type="term" value="P:enzyme-directed rRNA pseudouridine synthesis"/>
    <property type="evidence" value="ECO:0007669"/>
    <property type="project" value="UniProtKB-ARBA"/>
</dbReference>
<evidence type="ECO:0000256" key="4">
    <source>
        <dbReference type="ARBA" id="ARBA00023235"/>
    </source>
</evidence>
<dbReference type="InterPro" id="IPR042092">
    <property type="entry name" value="PsdUridine_s_RsuA/RluB/E/F_cat"/>
</dbReference>
<dbReference type="CDD" id="cd00165">
    <property type="entry name" value="S4"/>
    <property type="match status" value="1"/>
</dbReference>
<dbReference type="InterPro" id="IPR020094">
    <property type="entry name" value="TruA/RsuA/RluB/E/F_N"/>
</dbReference>
<organism evidence="11 12">
    <name type="scientific">Hydrocarboniclastica marina</name>
    <dbReference type="NCBI Taxonomy" id="2259620"/>
    <lineage>
        <taxon>Bacteria</taxon>
        <taxon>Pseudomonadati</taxon>
        <taxon>Pseudomonadota</taxon>
        <taxon>Gammaproteobacteria</taxon>
        <taxon>Alteromonadales</taxon>
        <taxon>Alteromonadaceae</taxon>
        <taxon>Hydrocarboniclastica</taxon>
    </lineage>
</organism>
<evidence type="ECO:0000256" key="6">
    <source>
        <dbReference type="ARBA" id="ARBA00037383"/>
    </source>
</evidence>
<evidence type="ECO:0000259" key="10">
    <source>
        <dbReference type="SMART" id="SM00363"/>
    </source>
</evidence>
<keyword evidence="2" id="KW-0698">rRNA processing</keyword>
<evidence type="ECO:0000256" key="5">
    <source>
        <dbReference type="ARBA" id="ARBA00036944"/>
    </source>
</evidence>
<feature type="compositionally biased region" description="Low complexity" evidence="9">
    <location>
        <begin position="16"/>
        <end position="28"/>
    </location>
</feature>
<dbReference type="Gene3D" id="3.10.290.10">
    <property type="entry name" value="RNA-binding S4 domain"/>
    <property type="match status" value="1"/>
</dbReference>
<dbReference type="OrthoDB" id="9807213at2"/>
<dbReference type="InterPro" id="IPR050343">
    <property type="entry name" value="RsuA_PseudoU_synthase"/>
</dbReference>
<dbReference type="InterPro" id="IPR036986">
    <property type="entry name" value="S4_RNA-bd_sf"/>
</dbReference>
<protein>
    <recommendedName>
        <fullName evidence="8">Pseudouridine synthase</fullName>
        <ecNumber evidence="8">5.4.99.-</ecNumber>
    </recommendedName>
</protein>
<dbReference type="PANTHER" id="PTHR47683">
    <property type="entry name" value="PSEUDOURIDINE SYNTHASE FAMILY PROTEIN-RELATED"/>
    <property type="match status" value="1"/>
</dbReference>
<feature type="region of interest" description="Disordered" evidence="9">
    <location>
        <begin position="1"/>
        <end position="34"/>
    </location>
</feature>
<feature type="region of interest" description="Disordered" evidence="9">
    <location>
        <begin position="277"/>
        <end position="345"/>
    </location>
</feature>
<accession>A0A4P7XG38</accession>
<evidence type="ECO:0000256" key="8">
    <source>
        <dbReference type="RuleBase" id="RU003887"/>
    </source>
</evidence>
<dbReference type="FunFam" id="3.30.70.1560:FF:000001">
    <property type="entry name" value="Pseudouridine synthase"/>
    <property type="match status" value="1"/>
</dbReference>
<dbReference type="FunFam" id="3.10.290.10:FF:000003">
    <property type="entry name" value="Pseudouridine synthase"/>
    <property type="match status" value="1"/>
</dbReference>
<dbReference type="SUPFAM" id="SSF55174">
    <property type="entry name" value="Alpha-L RNA-binding motif"/>
    <property type="match status" value="1"/>
</dbReference>
<dbReference type="InterPro" id="IPR000748">
    <property type="entry name" value="PsdUridine_synth_RsuA/RluB/E/F"/>
</dbReference>
<evidence type="ECO:0000256" key="1">
    <source>
        <dbReference type="ARBA" id="ARBA00008348"/>
    </source>
</evidence>
<dbReference type="GO" id="GO:0160139">
    <property type="term" value="F:23S rRNA pseudouridine(2605) synthase activity"/>
    <property type="evidence" value="ECO:0007669"/>
    <property type="project" value="UniProtKB-EC"/>
</dbReference>
<dbReference type="AlphaFoldDB" id="A0A4P7XG38"/>
<dbReference type="InterPro" id="IPR020103">
    <property type="entry name" value="PsdUridine_synth_cat_dom_sf"/>
</dbReference>
<dbReference type="Gene3D" id="3.30.70.1560">
    <property type="entry name" value="Alpha-L RNA-binding motif"/>
    <property type="match status" value="1"/>
</dbReference>
<dbReference type="Pfam" id="PF00849">
    <property type="entry name" value="PseudoU_synth_2"/>
    <property type="match status" value="1"/>
</dbReference>
<dbReference type="InterPro" id="IPR018496">
    <property type="entry name" value="PsdUridine_synth_RsuA/RluB_CS"/>
</dbReference>
<dbReference type="RefSeq" id="WP_136548634.1">
    <property type="nucleotide sequence ID" value="NZ_CP031093.1"/>
</dbReference>
<comment type="catalytic activity">
    <reaction evidence="5">
        <text>uridine(2605) in 23S rRNA = pseudouridine(2605) in 23S rRNA</text>
        <dbReference type="Rhea" id="RHEA:42520"/>
        <dbReference type="Rhea" id="RHEA-COMP:10095"/>
        <dbReference type="Rhea" id="RHEA-COMP:10096"/>
        <dbReference type="ChEBI" id="CHEBI:65314"/>
        <dbReference type="ChEBI" id="CHEBI:65315"/>
        <dbReference type="EC" id="5.4.99.22"/>
    </reaction>
</comment>
<dbReference type="SUPFAM" id="SSF55120">
    <property type="entry name" value="Pseudouridine synthase"/>
    <property type="match status" value="1"/>
</dbReference>
<evidence type="ECO:0000256" key="2">
    <source>
        <dbReference type="ARBA" id="ARBA00022552"/>
    </source>
</evidence>
<evidence type="ECO:0000256" key="9">
    <source>
        <dbReference type="SAM" id="MobiDB-lite"/>
    </source>
</evidence>
<feature type="compositionally biased region" description="Basic residues" evidence="9">
    <location>
        <begin position="331"/>
        <end position="345"/>
    </location>
</feature>
<dbReference type="Pfam" id="PF01479">
    <property type="entry name" value="S4"/>
    <property type="match status" value="1"/>
</dbReference>